<accession>A0A317SV27</accession>
<keyword evidence="2" id="KW-1185">Reference proteome</keyword>
<comment type="caution">
    <text evidence="1">The sequence shown here is derived from an EMBL/GenBank/DDBJ whole genome shotgun (WGS) entry which is preliminary data.</text>
</comment>
<dbReference type="Proteomes" id="UP000246991">
    <property type="component" value="Unassembled WGS sequence"/>
</dbReference>
<proteinExistence type="predicted"/>
<name>A0A317SV27_9PEZI</name>
<reference evidence="1 2" key="1">
    <citation type="submission" date="2018-03" db="EMBL/GenBank/DDBJ databases">
        <title>Genomes of Pezizomycetes fungi and the evolution of truffles.</title>
        <authorList>
            <person name="Murat C."/>
            <person name="Payen T."/>
            <person name="Noel B."/>
            <person name="Kuo A."/>
            <person name="Martin F.M."/>
        </authorList>
    </citation>
    <scope>NUCLEOTIDE SEQUENCE [LARGE SCALE GENOMIC DNA]</scope>
    <source>
        <strain evidence="1">091103-1</strain>
    </source>
</reference>
<organism evidence="1 2">
    <name type="scientific">Tuber magnatum</name>
    <name type="common">white Piedmont truffle</name>
    <dbReference type="NCBI Taxonomy" id="42249"/>
    <lineage>
        <taxon>Eukaryota</taxon>
        <taxon>Fungi</taxon>
        <taxon>Dikarya</taxon>
        <taxon>Ascomycota</taxon>
        <taxon>Pezizomycotina</taxon>
        <taxon>Pezizomycetes</taxon>
        <taxon>Pezizales</taxon>
        <taxon>Tuberaceae</taxon>
        <taxon>Tuber</taxon>
    </lineage>
</organism>
<dbReference type="EMBL" id="PYWC01000016">
    <property type="protein sequence ID" value="PWW78184.1"/>
    <property type="molecule type" value="Genomic_DNA"/>
</dbReference>
<gene>
    <name evidence="1" type="ORF">C7212DRAFT_364298</name>
</gene>
<protein>
    <submittedName>
        <fullName evidence="1">Uncharacterized protein</fullName>
    </submittedName>
</protein>
<sequence length="156" mass="17699">MHHTGVLLPVNFSSGRGVIRATACWHVPYGKPQQYHIKSTRTGLYQPFHHLPWRHGTRVDAIEYREPFEPDRIQQASKYLRELRIAQIFGAPAERNALAPVSFQLWVDIGSGLLVGRDPYEKILLGEIQFGAIVGIIPLFFSSALRVLEIEKNISL</sequence>
<dbReference type="AlphaFoldDB" id="A0A317SV27"/>
<evidence type="ECO:0000313" key="1">
    <source>
        <dbReference type="EMBL" id="PWW78184.1"/>
    </source>
</evidence>
<evidence type="ECO:0000313" key="2">
    <source>
        <dbReference type="Proteomes" id="UP000246991"/>
    </source>
</evidence>